<dbReference type="Pfam" id="PF00043">
    <property type="entry name" value="GST_C"/>
    <property type="match status" value="1"/>
</dbReference>
<dbReference type="KEGG" id="cin:100179151"/>
<dbReference type="CDD" id="cd03183">
    <property type="entry name" value="GST_C_Theta"/>
    <property type="match status" value="1"/>
</dbReference>
<accession>A0A1W2W0G7</accession>
<dbReference type="GeneTree" id="ENSGT00940000163205"/>
<dbReference type="InterPro" id="IPR004046">
    <property type="entry name" value="GST_C"/>
</dbReference>
<dbReference type="SUPFAM" id="SSF47616">
    <property type="entry name" value="GST C-terminal domain-like"/>
    <property type="match status" value="1"/>
</dbReference>
<dbReference type="SFLD" id="SFLDS00019">
    <property type="entry name" value="Glutathione_Transferase_(cytos"/>
    <property type="match status" value="1"/>
</dbReference>
<dbReference type="SFLD" id="SFLDG01153">
    <property type="entry name" value="Main.4:_Theta-like"/>
    <property type="match status" value="1"/>
</dbReference>
<dbReference type="InterPro" id="IPR036249">
    <property type="entry name" value="Thioredoxin-like_sf"/>
</dbReference>
<dbReference type="InterPro" id="IPR051369">
    <property type="entry name" value="GST_Theta"/>
</dbReference>
<dbReference type="Proteomes" id="UP000008144">
    <property type="component" value="Unassembled WGS sequence"/>
</dbReference>
<gene>
    <name evidence="8" type="primary">LOC100179151</name>
</gene>
<evidence type="ECO:0000259" key="7">
    <source>
        <dbReference type="PROSITE" id="PS50405"/>
    </source>
</evidence>
<organism evidence="8 9">
    <name type="scientific">Ciona intestinalis</name>
    <name type="common">Transparent sea squirt</name>
    <name type="synonym">Ascidia intestinalis</name>
    <dbReference type="NCBI Taxonomy" id="7719"/>
    <lineage>
        <taxon>Eukaryota</taxon>
        <taxon>Metazoa</taxon>
        <taxon>Chordata</taxon>
        <taxon>Tunicata</taxon>
        <taxon>Ascidiacea</taxon>
        <taxon>Phlebobranchia</taxon>
        <taxon>Cionidae</taxon>
        <taxon>Ciona</taxon>
    </lineage>
</organism>
<evidence type="ECO:0000313" key="8">
    <source>
        <dbReference type="Ensembl" id="ENSCINP00000003049.3"/>
    </source>
</evidence>
<keyword evidence="4" id="KW-0808">Transferase</keyword>
<evidence type="ECO:0000256" key="3">
    <source>
        <dbReference type="ARBA" id="ARBA00022490"/>
    </source>
</evidence>
<dbReference type="FunFam" id="1.20.1050.10:FF:000039">
    <property type="entry name" value="Glutathione S-transferase theta-1"/>
    <property type="match status" value="1"/>
</dbReference>
<evidence type="ECO:0000256" key="5">
    <source>
        <dbReference type="ARBA" id="ARBA00047960"/>
    </source>
</evidence>
<dbReference type="CDD" id="cd03050">
    <property type="entry name" value="GST_N_Theta"/>
    <property type="match status" value="1"/>
</dbReference>
<dbReference type="AlphaFoldDB" id="F6Z3A0"/>
<dbReference type="InterPro" id="IPR040075">
    <property type="entry name" value="GST_N_Theta"/>
</dbReference>
<dbReference type="PROSITE" id="PS50404">
    <property type="entry name" value="GST_NTER"/>
    <property type="match status" value="1"/>
</dbReference>
<dbReference type="STRING" id="7719.ENSCINP00000003049"/>
<dbReference type="Ensembl" id="ENSCINT00000003049.3">
    <property type="protein sequence ID" value="ENSCINP00000003049.3"/>
    <property type="gene ID" value="ENSCING00000001540.3"/>
</dbReference>
<dbReference type="GeneID" id="100179151"/>
<dbReference type="GO" id="GO:0005737">
    <property type="term" value="C:cytoplasm"/>
    <property type="evidence" value="ECO:0000318"/>
    <property type="project" value="GO_Central"/>
</dbReference>
<dbReference type="FunCoup" id="F6Z3A0">
    <property type="interactions" value="73"/>
</dbReference>
<dbReference type="Gene3D" id="3.40.30.10">
    <property type="entry name" value="Glutaredoxin"/>
    <property type="match status" value="1"/>
</dbReference>
<dbReference type="PANTHER" id="PTHR43917:SF8">
    <property type="entry name" value="GH16740P-RELATED"/>
    <property type="match status" value="1"/>
</dbReference>
<comment type="subcellular location">
    <subcellularLocation>
        <location evidence="1">Cytoplasm</location>
    </subcellularLocation>
</comment>
<feature type="domain" description="GST N-terminal" evidence="6">
    <location>
        <begin position="1"/>
        <end position="82"/>
    </location>
</feature>
<reference evidence="8" key="2">
    <citation type="submission" date="2025-08" db="UniProtKB">
        <authorList>
            <consortium name="Ensembl"/>
        </authorList>
    </citation>
    <scope>IDENTIFICATION</scope>
</reference>
<evidence type="ECO:0000313" key="9">
    <source>
        <dbReference type="Proteomes" id="UP000008144"/>
    </source>
</evidence>
<dbReference type="InterPro" id="IPR040077">
    <property type="entry name" value="GST_C_Theta"/>
</dbReference>
<protein>
    <submittedName>
        <fullName evidence="8">Glutathione S-transferase theta-1-like</fullName>
    </submittedName>
</protein>
<comment type="catalytic activity">
    <reaction evidence="5">
        <text>RX + glutathione = an S-substituted glutathione + a halide anion + H(+)</text>
        <dbReference type="Rhea" id="RHEA:16437"/>
        <dbReference type="ChEBI" id="CHEBI:15378"/>
        <dbReference type="ChEBI" id="CHEBI:16042"/>
        <dbReference type="ChEBI" id="CHEBI:17792"/>
        <dbReference type="ChEBI" id="CHEBI:57925"/>
        <dbReference type="ChEBI" id="CHEBI:90779"/>
        <dbReference type="EC" id="2.5.1.18"/>
    </reaction>
</comment>
<reference evidence="9" key="1">
    <citation type="journal article" date="2002" name="Science">
        <title>The draft genome of Ciona intestinalis: insights into chordate and vertebrate origins.</title>
        <authorList>
            <person name="Dehal P."/>
            <person name="Satou Y."/>
            <person name="Campbell R.K."/>
            <person name="Chapman J."/>
            <person name="Degnan B."/>
            <person name="De Tomaso A."/>
            <person name="Davidson B."/>
            <person name="Di Gregorio A."/>
            <person name="Gelpke M."/>
            <person name="Goodstein D.M."/>
            <person name="Harafuji N."/>
            <person name="Hastings K.E."/>
            <person name="Ho I."/>
            <person name="Hotta K."/>
            <person name="Huang W."/>
            <person name="Kawashima T."/>
            <person name="Lemaire P."/>
            <person name="Martinez D."/>
            <person name="Meinertzhagen I.A."/>
            <person name="Necula S."/>
            <person name="Nonaka M."/>
            <person name="Putnam N."/>
            <person name="Rash S."/>
            <person name="Saiga H."/>
            <person name="Satake M."/>
            <person name="Terry A."/>
            <person name="Yamada L."/>
            <person name="Wang H.G."/>
            <person name="Awazu S."/>
            <person name="Azumi K."/>
            <person name="Boore J."/>
            <person name="Branno M."/>
            <person name="Chin-Bow S."/>
            <person name="DeSantis R."/>
            <person name="Doyle S."/>
            <person name="Francino P."/>
            <person name="Keys D.N."/>
            <person name="Haga S."/>
            <person name="Hayashi H."/>
            <person name="Hino K."/>
            <person name="Imai K.S."/>
            <person name="Inaba K."/>
            <person name="Kano S."/>
            <person name="Kobayashi K."/>
            <person name="Kobayashi M."/>
            <person name="Lee B.I."/>
            <person name="Makabe K.W."/>
            <person name="Manohar C."/>
            <person name="Matassi G."/>
            <person name="Medina M."/>
            <person name="Mochizuki Y."/>
            <person name="Mount S."/>
            <person name="Morishita T."/>
            <person name="Miura S."/>
            <person name="Nakayama A."/>
            <person name="Nishizaka S."/>
            <person name="Nomoto H."/>
            <person name="Ohta F."/>
            <person name="Oishi K."/>
            <person name="Rigoutsos I."/>
            <person name="Sano M."/>
            <person name="Sasaki A."/>
            <person name="Sasakura Y."/>
            <person name="Shoguchi E."/>
            <person name="Shin-i T."/>
            <person name="Spagnuolo A."/>
            <person name="Stainier D."/>
            <person name="Suzuki M.M."/>
            <person name="Tassy O."/>
            <person name="Takatori N."/>
            <person name="Tokuoka M."/>
            <person name="Yagi K."/>
            <person name="Yoshizaki F."/>
            <person name="Wada S."/>
            <person name="Zhang C."/>
            <person name="Hyatt P.D."/>
            <person name="Larimer F."/>
            <person name="Detter C."/>
            <person name="Doggett N."/>
            <person name="Glavina T."/>
            <person name="Hawkins T."/>
            <person name="Richardson P."/>
            <person name="Lucas S."/>
            <person name="Kohara Y."/>
            <person name="Levine M."/>
            <person name="Satoh N."/>
            <person name="Rokhsar D.S."/>
        </authorList>
    </citation>
    <scope>NUCLEOTIDE SEQUENCE [LARGE SCALE GENOMIC DNA]</scope>
</reference>
<dbReference type="InterPro" id="IPR010987">
    <property type="entry name" value="Glutathione-S-Trfase_C-like"/>
</dbReference>
<dbReference type="InterPro" id="IPR036282">
    <property type="entry name" value="Glutathione-S-Trfase_C_sf"/>
</dbReference>
<dbReference type="GO" id="GO:0004364">
    <property type="term" value="F:glutathione transferase activity"/>
    <property type="evidence" value="ECO:0000318"/>
    <property type="project" value="GO_Central"/>
</dbReference>
<evidence type="ECO:0000256" key="4">
    <source>
        <dbReference type="ARBA" id="ARBA00022679"/>
    </source>
</evidence>
<dbReference type="InterPro" id="IPR004045">
    <property type="entry name" value="Glutathione_S-Trfase_N"/>
</dbReference>
<dbReference type="HOGENOM" id="CLU_011226_2_0_1"/>
<dbReference type="Pfam" id="PF13409">
    <property type="entry name" value="GST_N_2"/>
    <property type="match status" value="1"/>
</dbReference>
<dbReference type="SUPFAM" id="SSF52833">
    <property type="entry name" value="Thioredoxin-like"/>
    <property type="match status" value="1"/>
</dbReference>
<dbReference type="Gene3D" id="1.20.1050.10">
    <property type="match status" value="1"/>
</dbReference>
<dbReference type="RefSeq" id="XP_002119794.1">
    <property type="nucleotide sequence ID" value="XM_002119758.4"/>
</dbReference>
<keyword evidence="9" id="KW-1185">Reference proteome</keyword>
<proteinExistence type="inferred from homology"/>
<dbReference type="PANTHER" id="PTHR43917">
    <property type="match status" value="1"/>
</dbReference>
<comment type="similarity">
    <text evidence="2">Belongs to the GST superfamily. Theta family.</text>
</comment>
<evidence type="ECO:0000256" key="1">
    <source>
        <dbReference type="ARBA" id="ARBA00004496"/>
    </source>
</evidence>
<dbReference type="InterPro" id="IPR040079">
    <property type="entry name" value="Glutathione_S-Trfase"/>
</dbReference>
<accession>F6Z3A0</accession>
<keyword evidence="3" id="KW-0963">Cytoplasm</keyword>
<reference evidence="8" key="3">
    <citation type="submission" date="2025-09" db="UniProtKB">
        <authorList>
            <consortium name="Ensembl"/>
        </authorList>
    </citation>
    <scope>IDENTIFICATION</scope>
</reference>
<dbReference type="OrthoDB" id="422574at2759"/>
<dbReference type="GO" id="GO:0006749">
    <property type="term" value="P:glutathione metabolic process"/>
    <property type="evidence" value="ECO:0000318"/>
    <property type="project" value="GO_Central"/>
</dbReference>
<dbReference type="PROSITE" id="PS50405">
    <property type="entry name" value="GST_CTER"/>
    <property type="match status" value="1"/>
</dbReference>
<name>F6Z3A0_CIOIN</name>
<evidence type="ECO:0000256" key="2">
    <source>
        <dbReference type="ARBA" id="ARBA00009899"/>
    </source>
</evidence>
<dbReference type="OMA" id="CQYRVDE"/>
<dbReference type="InParanoid" id="F6Z3A0"/>
<dbReference type="FunFam" id="3.40.30.10:FF:000176">
    <property type="entry name" value="Glutathione S-transferase theta-1"/>
    <property type="match status" value="1"/>
</dbReference>
<dbReference type="SFLD" id="SFLDG00358">
    <property type="entry name" value="Main_(cytGST)"/>
    <property type="match status" value="1"/>
</dbReference>
<feature type="domain" description="GST C-terminal" evidence="7">
    <location>
        <begin position="87"/>
        <end position="216"/>
    </location>
</feature>
<evidence type="ECO:0000259" key="6">
    <source>
        <dbReference type="PROSITE" id="PS50404"/>
    </source>
</evidence>
<sequence length="216" mass="25242">MVLKLYLDYMSQPCRALDMFMKMSKIPFVVHPVALRKGEHRQDWFKKITPLRKVPVLQDDNFYLTESIAMVRYLAGSYPTEALYPKNLKLRAKIDEYLEWQHVNTRILSSKVFLIENLKIPLEPLETAVENMEKMLYQLETMFLKDKDFIAGDQLTVADIFAICELMQPTMSGRDIFEGHPKLREWFQRAKAATQPHFNEAHAVFNASAARVQNKL</sequence>